<evidence type="ECO:0000256" key="1">
    <source>
        <dbReference type="SAM" id="MobiDB-lite"/>
    </source>
</evidence>
<reference evidence="3 4" key="1">
    <citation type="journal article" date="2016" name="Mol. Biol. Evol.">
        <title>Comparative Genomics of Early-Diverging Mushroom-Forming Fungi Provides Insights into the Origins of Lignocellulose Decay Capabilities.</title>
        <authorList>
            <person name="Nagy L.G."/>
            <person name="Riley R."/>
            <person name="Tritt A."/>
            <person name="Adam C."/>
            <person name="Daum C."/>
            <person name="Floudas D."/>
            <person name="Sun H."/>
            <person name="Yadav J.S."/>
            <person name="Pangilinan J."/>
            <person name="Larsson K.H."/>
            <person name="Matsuura K."/>
            <person name="Barry K."/>
            <person name="Labutti K."/>
            <person name="Kuo R."/>
            <person name="Ohm R.A."/>
            <person name="Bhattacharya S.S."/>
            <person name="Shirouzu T."/>
            <person name="Yoshinaga Y."/>
            <person name="Martin F.M."/>
            <person name="Grigoriev I.V."/>
            <person name="Hibbett D.S."/>
        </authorList>
    </citation>
    <scope>NUCLEOTIDE SEQUENCE [LARGE SCALE GENOMIC DNA]</scope>
    <source>
        <strain evidence="3 4">CBS 109695</strain>
    </source>
</reference>
<organism evidence="3 4">
    <name type="scientific">Athelia psychrophila</name>
    <dbReference type="NCBI Taxonomy" id="1759441"/>
    <lineage>
        <taxon>Eukaryota</taxon>
        <taxon>Fungi</taxon>
        <taxon>Dikarya</taxon>
        <taxon>Basidiomycota</taxon>
        <taxon>Agaricomycotina</taxon>
        <taxon>Agaricomycetes</taxon>
        <taxon>Agaricomycetidae</taxon>
        <taxon>Atheliales</taxon>
        <taxon>Atheliaceae</taxon>
        <taxon>Athelia</taxon>
    </lineage>
</organism>
<keyword evidence="2" id="KW-0812">Transmembrane</keyword>
<proteinExistence type="predicted"/>
<feature type="compositionally biased region" description="Pro residues" evidence="1">
    <location>
        <begin position="204"/>
        <end position="213"/>
    </location>
</feature>
<evidence type="ECO:0000313" key="4">
    <source>
        <dbReference type="Proteomes" id="UP000076532"/>
    </source>
</evidence>
<keyword evidence="2" id="KW-0472">Membrane</keyword>
<feature type="region of interest" description="Disordered" evidence="1">
    <location>
        <begin position="204"/>
        <end position="240"/>
    </location>
</feature>
<accession>A0A166MKR2</accession>
<sequence length="320" mass="33869">MPYSLFLGSALVTQARLAAYPSKSPPPDAPVSTTPSRIPRTRRIVTFFRSIFKSHFRRPVLPRRLRAKTHDARGARKQRPRVPVIINALIHVLAAAVFYYGAGADATTTGPASLFDAHTPARGLVGKPAALLFALVACGRAELVDDRDHSGAKRLGGISAMARFHLVPSLIIAAAGGRSGLNGLLVASQVLQSDVFVRAPVPPFPTSAPPTPPADLETEVVSNEPHNPRNTETAELEGQAEEGVVDYSSGRAATGLGVASAAYLSIPGSFNGASCDLGSTPVLERSSLFLWSLVFLLPFAVASLLELGLFLCWTLLCDVS</sequence>
<name>A0A166MKR2_9AGAM</name>
<dbReference type="AlphaFoldDB" id="A0A166MKR2"/>
<evidence type="ECO:0000256" key="2">
    <source>
        <dbReference type="SAM" id="Phobius"/>
    </source>
</evidence>
<dbReference type="Proteomes" id="UP000076532">
    <property type="component" value="Unassembled WGS sequence"/>
</dbReference>
<feature type="compositionally biased region" description="Polar residues" evidence="1">
    <location>
        <begin position="220"/>
        <end position="233"/>
    </location>
</feature>
<protein>
    <submittedName>
        <fullName evidence="3">Uncharacterized protein</fullName>
    </submittedName>
</protein>
<feature type="transmembrane region" description="Helical" evidence="2">
    <location>
        <begin position="288"/>
        <end position="316"/>
    </location>
</feature>
<evidence type="ECO:0000313" key="3">
    <source>
        <dbReference type="EMBL" id="KZP24099.1"/>
    </source>
</evidence>
<gene>
    <name evidence="3" type="ORF">FIBSPDRAFT_951408</name>
</gene>
<keyword evidence="2" id="KW-1133">Transmembrane helix</keyword>
<dbReference type="OrthoDB" id="409173at2759"/>
<dbReference type="STRING" id="436010.A0A166MKR2"/>
<dbReference type="EMBL" id="KV417528">
    <property type="protein sequence ID" value="KZP24099.1"/>
    <property type="molecule type" value="Genomic_DNA"/>
</dbReference>
<keyword evidence="4" id="KW-1185">Reference proteome</keyword>